<dbReference type="AlphaFoldDB" id="A0A6G6WKX9"/>
<protein>
    <submittedName>
        <fullName evidence="10">ABC transporter permease</fullName>
    </submittedName>
</protein>
<comment type="similarity">
    <text evidence="2">Belongs to the binding-protein-dependent transport system permease family. CysTW subfamily.</text>
</comment>
<sequence length="266" mass="28736">MSAFFVCALGLVVLLSFGRTDQLGNPYFSTTLENLRDVLDWTYLRVVLRSLVYAASAAVICLLIAYPVAYVIARHGGRWKNALVALLVVPFFANYLVRMYGWQTLLSDDGVVLSRLREAGLVGSSFHVLDTPAAVIGGLVYGYAVFMVLPVYAALERMDGSLIEAGRDLYGSPLRTFLTVTVPATRAGAYAGLALVFLPSMGDFVSAGLLGGTDDLMIGNLIQDKFFAGQNWPLGAALTMVLMLLLLVCMSAYVRQTAREAKAARA</sequence>
<evidence type="ECO:0000256" key="6">
    <source>
        <dbReference type="ARBA" id="ARBA00022989"/>
    </source>
</evidence>
<feature type="transmembrane region" description="Helical" evidence="8">
    <location>
        <begin position="133"/>
        <end position="155"/>
    </location>
</feature>
<evidence type="ECO:0000313" key="10">
    <source>
        <dbReference type="EMBL" id="QIG45720.1"/>
    </source>
</evidence>
<feature type="transmembrane region" description="Helical" evidence="8">
    <location>
        <begin position="234"/>
        <end position="254"/>
    </location>
</feature>
<evidence type="ECO:0000256" key="5">
    <source>
        <dbReference type="ARBA" id="ARBA00022692"/>
    </source>
</evidence>
<dbReference type="PROSITE" id="PS50928">
    <property type="entry name" value="ABC_TM1"/>
    <property type="match status" value="1"/>
</dbReference>
<dbReference type="GO" id="GO:0005886">
    <property type="term" value="C:plasma membrane"/>
    <property type="evidence" value="ECO:0007669"/>
    <property type="project" value="UniProtKB-SubCell"/>
</dbReference>
<feature type="transmembrane region" description="Helical" evidence="8">
    <location>
        <begin position="51"/>
        <end position="72"/>
    </location>
</feature>
<evidence type="ECO:0000256" key="8">
    <source>
        <dbReference type="RuleBase" id="RU363032"/>
    </source>
</evidence>
<keyword evidence="4" id="KW-1003">Cell membrane</keyword>
<name>A0A6G6WKX9_9ACTN</name>
<feature type="domain" description="ABC transmembrane type-1" evidence="9">
    <location>
        <begin position="47"/>
        <end position="253"/>
    </location>
</feature>
<evidence type="ECO:0000256" key="3">
    <source>
        <dbReference type="ARBA" id="ARBA00022448"/>
    </source>
</evidence>
<dbReference type="InterPro" id="IPR000515">
    <property type="entry name" value="MetI-like"/>
</dbReference>
<accession>A0A6G6WKX9</accession>
<dbReference type="KEGG" id="nano:G5V58_03235"/>
<evidence type="ECO:0000259" key="9">
    <source>
        <dbReference type="PROSITE" id="PS50928"/>
    </source>
</evidence>
<dbReference type="Proteomes" id="UP000502996">
    <property type="component" value="Chromosome"/>
</dbReference>
<dbReference type="GO" id="GO:0055085">
    <property type="term" value="P:transmembrane transport"/>
    <property type="evidence" value="ECO:0007669"/>
    <property type="project" value="InterPro"/>
</dbReference>
<dbReference type="PANTHER" id="PTHR42929:SF1">
    <property type="entry name" value="INNER MEMBRANE ABC TRANSPORTER PERMEASE PROTEIN YDCU-RELATED"/>
    <property type="match status" value="1"/>
</dbReference>
<dbReference type="EMBL" id="CP049257">
    <property type="protein sequence ID" value="QIG45720.1"/>
    <property type="molecule type" value="Genomic_DNA"/>
</dbReference>
<proteinExistence type="inferred from homology"/>
<evidence type="ECO:0000256" key="7">
    <source>
        <dbReference type="ARBA" id="ARBA00023136"/>
    </source>
</evidence>
<keyword evidence="6 8" id="KW-1133">Transmembrane helix</keyword>
<keyword evidence="7 8" id="KW-0472">Membrane</keyword>
<dbReference type="InterPro" id="IPR035906">
    <property type="entry name" value="MetI-like_sf"/>
</dbReference>
<organism evidence="10 11">
    <name type="scientific">Nocardioides anomalus</name>
    <dbReference type="NCBI Taxonomy" id="2712223"/>
    <lineage>
        <taxon>Bacteria</taxon>
        <taxon>Bacillati</taxon>
        <taxon>Actinomycetota</taxon>
        <taxon>Actinomycetes</taxon>
        <taxon>Propionibacteriales</taxon>
        <taxon>Nocardioidaceae</taxon>
        <taxon>Nocardioides</taxon>
    </lineage>
</organism>
<evidence type="ECO:0000313" key="11">
    <source>
        <dbReference type="Proteomes" id="UP000502996"/>
    </source>
</evidence>
<dbReference type="SUPFAM" id="SSF161098">
    <property type="entry name" value="MetI-like"/>
    <property type="match status" value="1"/>
</dbReference>
<feature type="transmembrane region" description="Helical" evidence="8">
    <location>
        <begin position="79"/>
        <end position="97"/>
    </location>
</feature>
<evidence type="ECO:0000256" key="4">
    <source>
        <dbReference type="ARBA" id="ARBA00022475"/>
    </source>
</evidence>
<dbReference type="Gene3D" id="1.10.3720.10">
    <property type="entry name" value="MetI-like"/>
    <property type="match status" value="1"/>
</dbReference>
<gene>
    <name evidence="10" type="ORF">G5V58_03235</name>
</gene>
<dbReference type="CDD" id="cd06261">
    <property type="entry name" value="TM_PBP2"/>
    <property type="match status" value="1"/>
</dbReference>
<evidence type="ECO:0000256" key="1">
    <source>
        <dbReference type="ARBA" id="ARBA00004651"/>
    </source>
</evidence>
<reference evidence="10 11" key="1">
    <citation type="submission" date="2020-02" db="EMBL/GenBank/DDBJ databases">
        <title>Full genome sequence of Nocardioides sp. R-3366.</title>
        <authorList>
            <person name="Im W.-T."/>
        </authorList>
    </citation>
    <scope>NUCLEOTIDE SEQUENCE [LARGE SCALE GENOMIC DNA]</scope>
    <source>
        <strain evidence="10 11">R-3366</strain>
    </source>
</reference>
<keyword evidence="3 8" id="KW-0813">Transport</keyword>
<comment type="subcellular location">
    <subcellularLocation>
        <location evidence="1 8">Cell membrane</location>
        <topology evidence="1 8">Multi-pass membrane protein</topology>
    </subcellularLocation>
</comment>
<keyword evidence="5 8" id="KW-0812">Transmembrane</keyword>
<dbReference type="Pfam" id="PF00528">
    <property type="entry name" value="BPD_transp_1"/>
    <property type="match status" value="1"/>
</dbReference>
<dbReference type="PANTHER" id="PTHR42929">
    <property type="entry name" value="INNER MEMBRANE ABC TRANSPORTER PERMEASE PROTEIN YDCU-RELATED-RELATED"/>
    <property type="match status" value="1"/>
</dbReference>
<keyword evidence="11" id="KW-1185">Reference proteome</keyword>
<evidence type="ECO:0000256" key="2">
    <source>
        <dbReference type="ARBA" id="ARBA00007069"/>
    </source>
</evidence>